<reference evidence="1 2" key="1">
    <citation type="submission" date="2016-10" db="EMBL/GenBank/DDBJ databases">
        <authorList>
            <person name="de Groot N.N."/>
        </authorList>
    </citation>
    <scope>NUCLEOTIDE SEQUENCE [LARGE SCALE GENOMIC DNA]</scope>
    <source>
        <strain evidence="1 2">LMG 25475</strain>
    </source>
</reference>
<evidence type="ECO:0000313" key="1">
    <source>
        <dbReference type="EMBL" id="SDG04119.1"/>
    </source>
</evidence>
<accession>A0A1G7R1W2</accession>
<evidence type="ECO:0000313" key="2">
    <source>
        <dbReference type="Proteomes" id="UP000243378"/>
    </source>
</evidence>
<dbReference type="RefSeq" id="WP_092369458.1">
    <property type="nucleotide sequence ID" value="NZ_FNBM01000006.1"/>
</dbReference>
<name>A0A1G7R1W2_9GAMM</name>
<proteinExistence type="predicted"/>
<sequence length="145" mass="16524">MNTLRKLQDTHELHDVSDGSIRDAFIKALSEKARPLFEEAASYARNHDLDVVVDLVLENDKPRLILAVSRPDEGIVSSYSLVANTAAQRMLHEEYYADSGDIHRQESLLASVNEKVIDTRLANFFRKGFALPLDYINERHPIGFW</sequence>
<dbReference type="OrthoDB" id="6883295at2"/>
<dbReference type="AlphaFoldDB" id="A0A1G7R1W2"/>
<dbReference type="Proteomes" id="UP000243378">
    <property type="component" value="Unassembled WGS sequence"/>
</dbReference>
<protein>
    <submittedName>
        <fullName evidence="1">Uncharacterized protein</fullName>
    </submittedName>
</protein>
<dbReference type="STRING" id="640205.SAMN05216381_3020"/>
<gene>
    <name evidence="1" type="ORF">SAMN05216381_3020</name>
</gene>
<dbReference type="EMBL" id="FNBM01000006">
    <property type="protein sequence ID" value="SDG04119.1"/>
    <property type="molecule type" value="Genomic_DNA"/>
</dbReference>
<organism evidence="1 2">
    <name type="scientific">Phytopseudomonas seleniipraecipitans</name>
    <dbReference type="NCBI Taxonomy" id="640205"/>
    <lineage>
        <taxon>Bacteria</taxon>
        <taxon>Pseudomonadati</taxon>
        <taxon>Pseudomonadota</taxon>
        <taxon>Gammaproteobacteria</taxon>
        <taxon>Pseudomonadales</taxon>
        <taxon>Pseudomonadaceae</taxon>
        <taxon>Phytopseudomonas</taxon>
    </lineage>
</organism>